<comment type="caution">
    <text evidence="7">The sequence shown here is derived from an EMBL/GenBank/DDBJ whole genome shotgun (WGS) entry which is preliminary data.</text>
</comment>
<dbReference type="PANTHER" id="PTHR23291:SF50">
    <property type="entry name" value="PROTEIN LIFEGUARD 4"/>
    <property type="match status" value="1"/>
</dbReference>
<organism evidence="7 8">
    <name type="scientific">Lacihabitans soyangensis</name>
    <dbReference type="NCBI Taxonomy" id="869394"/>
    <lineage>
        <taxon>Bacteria</taxon>
        <taxon>Pseudomonadati</taxon>
        <taxon>Bacteroidota</taxon>
        <taxon>Cytophagia</taxon>
        <taxon>Cytophagales</taxon>
        <taxon>Leadbetterellaceae</taxon>
        <taxon>Lacihabitans</taxon>
    </lineage>
</organism>
<feature type="transmembrane region" description="Helical" evidence="6">
    <location>
        <begin position="59"/>
        <end position="79"/>
    </location>
</feature>
<keyword evidence="5 6" id="KW-0472">Membrane</keyword>
<evidence type="ECO:0000313" key="7">
    <source>
        <dbReference type="EMBL" id="MCP9763586.1"/>
    </source>
</evidence>
<dbReference type="AlphaFoldDB" id="A0AAE3H3V8"/>
<keyword evidence="3 6" id="KW-0812">Transmembrane</keyword>
<name>A0AAE3H3V8_9BACT</name>
<evidence type="ECO:0000256" key="4">
    <source>
        <dbReference type="ARBA" id="ARBA00022989"/>
    </source>
</evidence>
<comment type="similarity">
    <text evidence="2 6">Belongs to the BI1 family.</text>
</comment>
<dbReference type="Proteomes" id="UP001204144">
    <property type="component" value="Unassembled WGS sequence"/>
</dbReference>
<dbReference type="EMBL" id="RJUF01000032">
    <property type="protein sequence ID" value="MCP9763586.1"/>
    <property type="molecule type" value="Genomic_DNA"/>
</dbReference>
<evidence type="ECO:0000256" key="2">
    <source>
        <dbReference type="ARBA" id="ARBA00010350"/>
    </source>
</evidence>
<dbReference type="InterPro" id="IPR006214">
    <property type="entry name" value="Bax_inhibitor_1-related"/>
</dbReference>
<evidence type="ECO:0000256" key="5">
    <source>
        <dbReference type="ARBA" id="ARBA00023136"/>
    </source>
</evidence>
<feature type="transmembrane region" description="Helical" evidence="6">
    <location>
        <begin position="91"/>
        <end position="112"/>
    </location>
</feature>
<reference evidence="7 8" key="1">
    <citation type="submission" date="2018-11" db="EMBL/GenBank/DDBJ databases">
        <title>Novel bacteria species description.</title>
        <authorList>
            <person name="Han J.-H."/>
        </authorList>
    </citation>
    <scope>NUCLEOTIDE SEQUENCE [LARGE SCALE GENOMIC DNA]</scope>
    <source>
        <strain evidence="7 8">KCTC23259</strain>
    </source>
</reference>
<protein>
    <submittedName>
        <fullName evidence="7">Permease</fullName>
    </submittedName>
</protein>
<keyword evidence="8" id="KW-1185">Reference proteome</keyword>
<evidence type="ECO:0000256" key="6">
    <source>
        <dbReference type="RuleBase" id="RU004379"/>
    </source>
</evidence>
<feature type="transmembrane region" description="Helical" evidence="6">
    <location>
        <begin position="174"/>
        <end position="192"/>
    </location>
</feature>
<dbReference type="Pfam" id="PF01027">
    <property type="entry name" value="Bax1-I"/>
    <property type="match status" value="1"/>
</dbReference>
<evidence type="ECO:0000313" key="8">
    <source>
        <dbReference type="Proteomes" id="UP001204144"/>
    </source>
</evidence>
<proteinExistence type="inferred from homology"/>
<keyword evidence="4 6" id="KW-1133">Transmembrane helix</keyword>
<gene>
    <name evidence="7" type="ORF">EGI31_11520</name>
</gene>
<sequence>MEEFDYQLVADAPESARITFYKKTYLHVVLAILAFVVVESLFILTIPSSVIELMFSGKFVWLFILGLFWLASTMANRFVMAESRNTQYLGLGIYVLLEAIIFLPMIYVAVAVTESANVLMQAALFTMFLFAGLTYLAFTSTKDFSFLRSVMIVGGFVSLGLIVVGAIFGFELGLWFSLAMILLAGGSILYNTQKMKDEYHTEQYVGAALQLFASIMLMYWYVLRILSRRN</sequence>
<comment type="subcellular location">
    <subcellularLocation>
        <location evidence="1">Membrane</location>
        <topology evidence="1">Multi-pass membrane protein</topology>
    </subcellularLocation>
</comment>
<dbReference type="GO" id="GO:0005886">
    <property type="term" value="C:plasma membrane"/>
    <property type="evidence" value="ECO:0007669"/>
    <property type="project" value="TreeGrafter"/>
</dbReference>
<evidence type="ECO:0000256" key="1">
    <source>
        <dbReference type="ARBA" id="ARBA00004141"/>
    </source>
</evidence>
<feature type="transmembrane region" description="Helical" evidence="6">
    <location>
        <begin position="204"/>
        <end position="222"/>
    </location>
</feature>
<feature type="transmembrane region" description="Helical" evidence="6">
    <location>
        <begin position="150"/>
        <end position="168"/>
    </location>
</feature>
<dbReference type="PANTHER" id="PTHR23291">
    <property type="entry name" value="BAX INHIBITOR-RELATED"/>
    <property type="match status" value="1"/>
</dbReference>
<dbReference type="RefSeq" id="WP_255037364.1">
    <property type="nucleotide sequence ID" value="NZ_RJUF01000032.1"/>
</dbReference>
<accession>A0AAE3H3V8</accession>
<evidence type="ECO:0000256" key="3">
    <source>
        <dbReference type="ARBA" id="ARBA00022692"/>
    </source>
</evidence>
<feature type="transmembrane region" description="Helical" evidence="6">
    <location>
        <begin position="118"/>
        <end position="138"/>
    </location>
</feature>
<feature type="transmembrane region" description="Helical" evidence="6">
    <location>
        <begin position="25"/>
        <end position="47"/>
    </location>
</feature>